<accession>H1KC77</accession>
<feature type="domain" description="Anti-CBASS protein Acb1-like C-terminal" evidence="10">
    <location>
        <begin position="464"/>
        <end position="606"/>
    </location>
</feature>
<comment type="catalytic activity">
    <reaction evidence="8">
        <text>3',3'-cUAMP + H2O = U[3'-5']pAp[3'] + H(+)</text>
        <dbReference type="Rhea" id="RHEA:72835"/>
        <dbReference type="ChEBI" id="CHEBI:15377"/>
        <dbReference type="ChEBI" id="CHEBI:15378"/>
        <dbReference type="ChEBI" id="CHEBI:143809"/>
        <dbReference type="ChEBI" id="CHEBI:192498"/>
    </reaction>
    <physiologicalReaction direction="left-to-right" evidence="8">
        <dbReference type="Rhea" id="RHEA:72836"/>
    </physiologicalReaction>
</comment>
<dbReference type="AlphaFoldDB" id="H1KC77"/>
<comment type="catalytic activity">
    <reaction evidence="3">
        <text>3',3',3'-c-tri-AMP + H2O = A[3'-5']pA[3'-5']pAp[3'] + H(+)</text>
        <dbReference type="Rhea" id="RHEA:72859"/>
        <dbReference type="ChEBI" id="CHEBI:15377"/>
        <dbReference type="ChEBI" id="CHEBI:15378"/>
        <dbReference type="ChEBI" id="CHEBI:192523"/>
        <dbReference type="ChEBI" id="CHEBI:192530"/>
    </reaction>
    <physiologicalReaction direction="left-to-right" evidence="3">
        <dbReference type="Rhea" id="RHEA:72860"/>
    </physiologicalReaction>
</comment>
<keyword evidence="1" id="KW-0378">Hydrolase</keyword>
<name>H1KC77_METEX</name>
<gene>
    <name evidence="11" type="ORF">MetexDRAFT_0239</name>
</gene>
<comment type="similarity">
    <text evidence="6">Belongs to the anti-CBASS protein Acb1 family.</text>
</comment>
<dbReference type="GO" id="GO:0016787">
    <property type="term" value="F:hydrolase activity"/>
    <property type="evidence" value="ECO:0007669"/>
    <property type="project" value="UniProtKB-KW"/>
</dbReference>
<reference evidence="11 12" key="1">
    <citation type="submission" date="2011-09" db="EMBL/GenBank/DDBJ databases">
        <title>The draft genome of Methylobacterium extorquens DSM 13060.</title>
        <authorList>
            <consortium name="US DOE Joint Genome Institute (JGI-PGF)"/>
            <person name="Lucas S."/>
            <person name="Han J."/>
            <person name="Lapidus A."/>
            <person name="Cheng J.-F."/>
            <person name="Goodwin L."/>
            <person name="Pitluck S."/>
            <person name="Peters L."/>
            <person name="Land M.L."/>
            <person name="Hauser L."/>
            <person name="Koskimaki J."/>
            <person name="Halonen O."/>
            <person name="Pirttila A."/>
            <person name="Frank C."/>
            <person name="Woyke T.J."/>
        </authorList>
    </citation>
    <scope>NUCLEOTIDE SEQUENCE [LARGE SCALE GENOMIC DNA]</scope>
    <source>
        <strain evidence="11 12">DSM 13060</strain>
    </source>
</reference>
<dbReference type="RefSeq" id="WP_003596339.1">
    <property type="nucleotide sequence ID" value="NZ_AGJK01000003.1"/>
</dbReference>
<proteinExistence type="inferred from homology"/>
<organism evidence="11 12">
    <name type="scientific">Methylorubrum extorquens DSM 13060</name>
    <dbReference type="NCBI Taxonomy" id="882800"/>
    <lineage>
        <taxon>Bacteria</taxon>
        <taxon>Pseudomonadati</taxon>
        <taxon>Pseudomonadota</taxon>
        <taxon>Alphaproteobacteria</taxon>
        <taxon>Hyphomicrobiales</taxon>
        <taxon>Methylobacteriaceae</taxon>
        <taxon>Methylorubrum</taxon>
    </lineage>
</organism>
<dbReference type="EMBL" id="AGJK01000003">
    <property type="protein sequence ID" value="EHP94894.1"/>
    <property type="molecule type" value="Genomic_DNA"/>
</dbReference>
<comment type="catalytic activity">
    <reaction evidence="4">
        <text>3',3',3'-cAAG + H2O = A[3'-5']pG[3'-5']pAp[3'] + H(+)</text>
        <dbReference type="Rhea" id="RHEA:72867"/>
        <dbReference type="ChEBI" id="CHEBI:15377"/>
        <dbReference type="ChEBI" id="CHEBI:15378"/>
        <dbReference type="ChEBI" id="CHEBI:143810"/>
        <dbReference type="ChEBI" id="CHEBI:192533"/>
    </reaction>
    <physiologicalReaction direction="left-to-right" evidence="4">
        <dbReference type="Rhea" id="RHEA:72868"/>
    </physiologicalReaction>
</comment>
<comment type="catalytic activity">
    <reaction evidence="2">
        <text>3',3',3'-cAAG + H2O = G[3'-5']pA[3'-5']pAp[3'] + H(+)</text>
        <dbReference type="Rhea" id="RHEA:72863"/>
        <dbReference type="ChEBI" id="CHEBI:15377"/>
        <dbReference type="ChEBI" id="CHEBI:15378"/>
        <dbReference type="ChEBI" id="CHEBI:143810"/>
        <dbReference type="ChEBI" id="CHEBI:192532"/>
    </reaction>
    <physiologicalReaction direction="left-to-right" evidence="2">
        <dbReference type="Rhea" id="RHEA:72864"/>
    </physiologicalReaction>
</comment>
<comment type="caution">
    <text evidence="11">The sequence shown here is derived from an EMBL/GenBank/DDBJ whole genome shotgun (WGS) entry which is preliminary data.</text>
</comment>
<evidence type="ECO:0000256" key="2">
    <source>
        <dbReference type="ARBA" id="ARBA00034233"/>
    </source>
</evidence>
<evidence type="ECO:0000256" key="1">
    <source>
        <dbReference type="ARBA" id="ARBA00022801"/>
    </source>
</evidence>
<evidence type="ECO:0000259" key="10">
    <source>
        <dbReference type="Pfam" id="PF23474"/>
    </source>
</evidence>
<dbReference type="Proteomes" id="UP000004382">
    <property type="component" value="Unassembled WGS sequence"/>
</dbReference>
<dbReference type="Pfam" id="PF23474">
    <property type="entry name" value="Acb1"/>
    <property type="match status" value="1"/>
</dbReference>
<dbReference type="Pfam" id="PF06381">
    <property type="entry name" value="Phage_portal_3"/>
    <property type="match status" value="1"/>
</dbReference>
<evidence type="ECO:0000256" key="4">
    <source>
        <dbReference type="ARBA" id="ARBA00034244"/>
    </source>
</evidence>
<evidence type="ECO:0000256" key="5">
    <source>
        <dbReference type="ARBA" id="ARBA00034283"/>
    </source>
</evidence>
<feature type="domain" description="Anti-CBASS protein Acb1-like N-terminal" evidence="9">
    <location>
        <begin position="36"/>
        <end position="389"/>
    </location>
</feature>
<evidence type="ECO:0000313" key="12">
    <source>
        <dbReference type="Proteomes" id="UP000004382"/>
    </source>
</evidence>
<dbReference type="NCBIfam" id="TIGR01555">
    <property type="entry name" value="phge_rel_HI1409"/>
    <property type="match status" value="1"/>
</dbReference>
<protein>
    <recommendedName>
        <fullName evidence="7">Anti-CBASS protein Acb1</fullName>
    </recommendedName>
</protein>
<evidence type="ECO:0000256" key="3">
    <source>
        <dbReference type="ARBA" id="ARBA00034240"/>
    </source>
</evidence>
<dbReference type="InterPro" id="IPR056175">
    <property type="entry name" value="Acb1-like_C"/>
</dbReference>
<evidence type="ECO:0000313" key="11">
    <source>
        <dbReference type="EMBL" id="EHP94894.1"/>
    </source>
</evidence>
<evidence type="ECO:0000259" key="9">
    <source>
        <dbReference type="Pfam" id="PF06381"/>
    </source>
</evidence>
<evidence type="ECO:0000256" key="8">
    <source>
        <dbReference type="ARBA" id="ARBA00048123"/>
    </source>
</evidence>
<evidence type="ECO:0000256" key="7">
    <source>
        <dbReference type="ARBA" id="ARBA00034343"/>
    </source>
</evidence>
<dbReference type="PATRIC" id="fig|882800.3.peg.226"/>
<comment type="catalytic activity">
    <reaction evidence="5">
        <text>3',3'-cGAMP + H2O = G[3'-5']pAp[3'] + H(+)</text>
        <dbReference type="Rhea" id="RHEA:72831"/>
        <dbReference type="ChEBI" id="CHEBI:15377"/>
        <dbReference type="ChEBI" id="CHEBI:15378"/>
        <dbReference type="ChEBI" id="CHEBI:71501"/>
        <dbReference type="ChEBI" id="CHEBI:192497"/>
    </reaction>
    <physiologicalReaction direction="left-to-right" evidence="5">
        <dbReference type="Rhea" id="RHEA:72832"/>
    </physiologicalReaction>
</comment>
<dbReference type="InterPro" id="IPR024459">
    <property type="entry name" value="Acb1-like_N"/>
</dbReference>
<dbReference type="InterPro" id="IPR006445">
    <property type="entry name" value="Phage-assoc_HI1409"/>
</dbReference>
<sequence length="611" mass="67343">MLVNDGLANVVANLGTAKDKASATTWFVRPHTPEEFERMYRSGWLGRKIIDIPVDDMTRRWRGWSADNQFMEAIEAQEKRFGVRARMTAAKRWGRLYGSSAIIVGANPRLGEPSEPLDIGRMQKGDLAYLHVDISPRLLISEWEADIASPLFGQPRLYTYNPVVRGGLSGLGTSVKIHASRVIPFAGAPLPPMHAMATNDWGDSIFTAIEDTLNTSGTVSAVIASLLHEAKIDAIKTNLEGIGTKEGEARIIQRFQLASMLKSINNTLLLGSDEDYQQRTYNFAGLSDIHIRAMQEISGAADIPVTRLLGQAPAGLQSTGESDLRNYYDAISAKQETDLRPALERLDAILCADAGIEIPDGAFFHFHSLWQETATQKAENAFKRAQAVKLLKETDLIPGEVLSEAVVSQLVDDGTYPSLDEAMKAYKETRGELETVTELPDDEDEDDSTNVIPFRQAAQDAAPRSLYVSRKVTNAAEIIAWARGQGIPNLTATGDLHVTVMYSRDPVDWFGVGTAEERILVPRGGPRMVDRFDGGAIVLCFSDWSLRWRHESLREAGASWDHDEFTPHITVAKVEGDFDLSKVEPYQGKIVLGPETFAEVDDDWQSGVAAE</sequence>
<evidence type="ECO:0000256" key="6">
    <source>
        <dbReference type="ARBA" id="ARBA00034316"/>
    </source>
</evidence>